<dbReference type="EMBL" id="VNIQ01000006">
    <property type="protein sequence ID" value="TYQ02299.1"/>
    <property type="molecule type" value="Genomic_DNA"/>
</dbReference>
<dbReference type="PRINTS" id="PR00455">
    <property type="entry name" value="HTHTETR"/>
</dbReference>
<keyword evidence="2" id="KW-0238">DNA-binding</keyword>
<gene>
    <name evidence="4" type="ORF">FNL38_106118</name>
</gene>
<dbReference type="InterPro" id="IPR009057">
    <property type="entry name" value="Homeodomain-like_sf"/>
</dbReference>
<evidence type="ECO:0000256" key="3">
    <source>
        <dbReference type="ARBA" id="ARBA00023163"/>
    </source>
</evidence>
<organism evidence="4">
    <name type="scientific">Nocardia globerula</name>
    <dbReference type="NCBI Taxonomy" id="1818"/>
    <lineage>
        <taxon>Bacteria</taxon>
        <taxon>Bacillati</taxon>
        <taxon>Actinomycetota</taxon>
        <taxon>Actinomycetes</taxon>
        <taxon>Mycobacteriales</taxon>
        <taxon>Nocardiaceae</taxon>
        <taxon>Nocardia</taxon>
    </lineage>
</organism>
<dbReference type="PANTHER" id="PTHR30055">
    <property type="entry name" value="HTH-TYPE TRANSCRIPTIONAL REGULATOR RUTR"/>
    <property type="match status" value="1"/>
</dbReference>
<protein>
    <submittedName>
        <fullName evidence="4">TetR family transcriptional regulator</fullName>
    </submittedName>
</protein>
<dbReference type="InterPro" id="IPR050109">
    <property type="entry name" value="HTH-type_TetR-like_transc_reg"/>
</dbReference>
<name>A0A652YLS7_NOCGL</name>
<dbReference type="InterPro" id="IPR001647">
    <property type="entry name" value="HTH_TetR"/>
</dbReference>
<dbReference type="GO" id="GO:0003700">
    <property type="term" value="F:DNA-binding transcription factor activity"/>
    <property type="evidence" value="ECO:0007669"/>
    <property type="project" value="TreeGrafter"/>
</dbReference>
<accession>A0A652YLS7</accession>
<dbReference type="AlphaFoldDB" id="A0A652YLS7"/>
<dbReference type="PANTHER" id="PTHR30055:SF234">
    <property type="entry name" value="HTH-TYPE TRANSCRIPTIONAL REGULATOR BETI"/>
    <property type="match status" value="1"/>
</dbReference>
<dbReference type="GO" id="GO:0000976">
    <property type="term" value="F:transcription cis-regulatory region binding"/>
    <property type="evidence" value="ECO:0007669"/>
    <property type="project" value="TreeGrafter"/>
</dbReference>
<evidence type="ECO:0000256" key="1">
    <source>
        <dbReference type="ARBA" id="ARBA00023015"/>
    </source>
</evidence>
<dbReference type="SUPFAM" id="SSF46689">
    <property type="entry name" value="Homeodomain-like"/>
    <property type="match status" value="1"/>
</dbReference>
<dbReference type="PROSITE" id="PS50977">
    <property type="entry name" value="HTH_TETR_2"/>
    <property type="match status" value="1"/>
</dbReference>
<evidence type="ECO:0000256" key="2">
    <source>
        <dbReference type="ARBA" id="ARBA00023125"/>
    </source>
</evidence>
<evidence type="ECO:0000313" key="4">
    <source>
        <dbReference type="EMBL" id="TYQ02299.1"/>
    </source>
</evidence>
<dbReference type="Pfam" id="PF00440">
    <property type="entry name" value="TetR_N"/>
    <property type="match status" value="1"/>
</dbReference>
<proteinExistence type="predicted"/>
<keyword evidence="3" id="KW-0804">Transcription</keyword>
<keyword evidence="1" id="KW-0805">Transcription regulation</keyword>
<dbReference type="Gene3D" id="1.10.357.10">
    <property type="entry name" value="Tetracycline Repressor, domain 2"/>
    <property type="match status" value="1"/>
</dbReference>
<sequence>MTSPRRIGAPDAKNRALLLDAAEQVMLEEGYAAVSSRRIAKKAGLKPPLVYYYFRTMDDLFLELFRRRAVEGLERQAELLKSPQPLRALWEFSIAAEGTAFTMEFVALANHRKVIRAEIADYSERFRAAQLEIMGNVLQEYGIDPKTCPPAAALVLITSLSRVLVMEESLGVFGGHAETFALVEEYLVRLEGKRLEDTN</sequence>
<comment type="caution">
    <text evidence="4">The sequence shown here is derived from an EMBL/GenBank/DDBJ whole genome shotgun (WGS) entry which is preliminary data.</text>
</comment>
<reference evidence="4" key="1">
    <citation type="submission" date="2019-07" db="EMBL/GenBank/DDBJ databases">
        <title>Genomic Encyclopedia of Type Strains, Phase IV (KMG-IV): sequencing the most valuable type-strain genomes for metagenomic binning, comparative biology and taxonomic classification.</title>
        <authorList>
            <person name="Goeker M."/>
        </authorList>
    </citation>
    <scope>NUCLEOTIDE SEQUENCE</scope>
    <source>
        <strain evidence="4">DSM 44596</strain>
    </source>
</reference>